<accession>A0A420X056</accession>
<sequence>MKTITLNDIKNDLLGIAMELEAEAADRRRRNAARRHLQARRGIECHYESLRLAGELNHEPVEGDDITPFRRAGLQRHPGDCPRRLPGAGSPRQAG</sequence>
<evidence type="ECO:0000256" key="1">
    <source>
        <dbReference type="SAM" id="MobiDB-lite"/>
    </source>
</evidence>
<dbReference type="EMBL" id="RBIN01000001">
    <property type="protein sequence ID" value="RKR07231.1"/>
    <property type="molecule type" value="Genomic_DNA"/>
</dbReference>
<dbReference type="InterPro" id="IPR058059">
    <property type="entry name" value="PA3496-like"/>
</dbReference>
<proteinExistence type="predicted"/>
<reference evidence="2 3" key="1">
    <citation type="submission" date="2018-10" db="EMBL/GenBank/DDBJ databases">
        <title>Genomic Encyclopedia of Type Strains, Phase IV (KMG-IV): sequencing the most valuable type-strain genomes for metagenomic binning, comparative biology and taxonomic classification.</title>
        <authorList>
            <person name="Goeker M."/>
        </authorList>
    </citation>
    <scope>NUCLEOTIDE SEQUENCE [LARGE SCALE GENOMIC DNA]</scope>
    <source>
        <strain evidence="2 3">DSM 23229</strain>
    </source>
</reference>
<dbReference type="Proteomes" id="UP000281975">
    <property type="component" value="Unassembled WGS sequence"/>
</dbReference>
<gene>
    <name evidence="2" type="ORF">C7446_0039</name>
</gene>
<feature type="region of interest" description="Disordered" evidence="1">
    <location>
        <begin position="59"/>
        <end position="95"/>
    </location>
</feature>
<protein>
    <submittedName>
        <fullName evidence="2">Uncharacterized protein</fullName>
    </submittedName>
</protein>
<organism evidence="2 3">
    <name type="scientific">Kushneria sinocarnis</name>
    <dbReference type="NCBI Taxonomy" id="595502"/>
    <lineage>
        <taxon>Bacteria</taxon>
        <taxon>Pseudomonadati</taxon>
        <taxon>Pseudomonadota</taxon>
        <taxon>Gammaproteobacteria</taxon>
        <taxon>Oceanospirillales</taxon>
        <taxon>Halomonadaceae</taxon>
        <taxon>Kushneria</taxon>
    </lineage>
</organism>
<comment type="caution">
    <text evidence="2">The sequence shown here is derived from an EMBL/GenBank/DDBJ whole genome shotgun (WGS) entry which is preliminary data.</text>
</comment>
<dbReference type="RefSeq" id="WP_121170134.1">
    <property type="nucleotide sequence ID" value="NZ_RBIN01000001.1"/>
</dbReference>
<keyword evidence="3" id="KW-1185">Reference proteome</keyword>
<dbReference type="AlphaFoldDB" id="A0A420X056"/>
<name>A0A420X056_9GAMM</name>
<evidence type="ECO:0000313" key="2">
    <source>
        <dbReference type="EMBL" id="RKR07231.1"/>
    </source>
</evidence>
<dbReference type="NCBIfam" id="NF046101">
    <property type="entry name" value="PA3496_fam"/>
    <property type="match status" value="1"/>
</dbReference>
<evidence type="ECO:0000313" key="3">
    <source>
        <dbReference type="Proteomes" id="UP000281975"/>
    </source>
</evidence>